<sequence>MNESTARDLIDKLLKHRSDRGWSALYADDVRLDFPQVGAAAEWSVRAPNVWVHEYRLDNDDGEPALAVVVTEFADGVVARERVYLTQAWT</sequence>
<evidence type="ECO:0000313" key="2">
    <source>
        <dbReference type="Proteomes" id="UP001595699"/>
    </source>
</evidence>
<accession>A0ABV7YNK9</accession>
<protein>
    <recommendedName>
        <fullName evidence="3">SnoaL-like domain-containing protein</fullName>
    </recommendedName>
</protein>
<name>A0ABV7YNK9_9ACTN</name>
<reference evidence="2" key="1">
    <citation type="journal article" date="2019" name="Int. J. Syst. Evol. Microbiol.">
        <title>The Global Catalogue of Microorganisms (GCM) 10K type strain sequencing project: providing services to taxonomists for standard genome sequencing and annotation.</title>
        <authorList>
            <consortium name="The Broad Institute Genomics Platform"/>
            <consortium name="The Broad Institute Genome Sequencing Center for Infectious Disease"/>
            <person name="Wu L."/>
            <person name="Ma J."/>
        </authorList>
    </citation>
    <scope>NUCLEOTIDE SEQUENCE [LARGE SCALE GENOMIC DNA]</scope>
    <source>
        <strain evidence="2">CGMCC 4.7241</strain>
    </source>
</reference>
<dbReference type="RefSeq" id="WP_205121077.1">
    <property type="nucleotide sequence ID" value="NZ_JAFBCM010000001.1"/>
</dbReference>
<dbReference type="Proteomes" id="UP001595699">
    <property type="component" value="Unassembled WGS sequence"/>
</dbReference>
<gene>
    <name evidence="1" type="ORF">ACFOUW_33585</name>
</gene>
<organism evidence="1 2">
    <name type="scientific">Tenggerimyces flavus</name>
    <dbReference type="NCBI Taxonomy" id="1708749"/>
    <lineage>
        <taxon>Bacteria</taxon>
        <taxon>Bacillati</taxon>
        <taxon>Actinomycetota</taxon>
        <taxon>Actinomycetes</taxon>
        <taxon>Propionibacteriales</taxon>
        <taxon>Nocardioidaceae</taxon>
        <taxon>Tenggerimyces</taxon>
    </lineage>
</organism>
<evidence type="ECO:0008006" key="3">
    <source>
        <dbReference type="Google" id="ProtNLM"/>
    </source>
</evidence>
<dbReference type="EMBL" id="JBHRZH010000043">
    <property type="protein sequence ID" value="MFC3765809.1"/>
    <property type="molecule type" value="Genomic_DNA"/>
</dbReference>
<proteinExistence type="predicted"/>
<dbReference type="InterPro" id="IPR032710">
    <property type="entry name" value="NTF2-like_dom_sf"/>
</dbReference>
<keyword evidence="2" id="KW-1185">Reference proteome</keyword>
<dbReference type="SUPFAM" id="SSF54427">
    <property type="entry name" value="NTF2-like"/>
    <property type="match status" value="1"/>
</dbReference>
<evidence type="ECO:0000313" key="1">
    <source>
        <dbReference type="EMBL" id="MFC3765809.1"/>
    </source>
</evidence>
<comment type="caution">
    <text evidence="1">The sequence shown here is derived from an EMBL/GenBank/DDBJ whole genome shotgun (WGS) entry which is preliminary data.</text>
</comment>